<name>A0AAW1K2E4_POPJA</name>
<dbReference type="AlphaFoldDB" id="A0AAW1K2E4"/>
<accession>A0AAW1K2E4</accession>
<protein>
    <submittedName>
        <fullName evidence="1">Uncharacterized protein</fullName>
    </submittedName>
</protein>
<dbReference type="EMBL" id="JASPKY010000283">
    <property type="protein sequence ID" value="KAK9711254.1"/>
    <property type="molecule type" value="Genomic_DNA"/>
</dbReference>
<evidence type="ECO:0000313" key="2">
    <source>
        <dbReference type="Proteomes" id="UP001458880"/>
    </source>
</evidence>
<proteinExistence type="predicted"/>
<evidence type="ECO:0000313" key="1">
    <source>
        <dbReference type="EMBL" id="KAK9711254.1"/>
    </source>
</evidence>
<gene>
    <name evidence="1" type="ORF">QE152_g25605</name>
</gene>
<sequence>MQREWLHLELRKYVGKESGGSSVPTNVINKQNSGRRIVAEFLYQSGTNIVLDDKTHYGGTLQNRKANPKELIYRNTQQKEHVDVVYLRRTGTIDKPKVIIDYVETKSLIELSNQMSSYCSPLRKTVNQYRKLAIEFLLGTTIAVAVNLLK</sequence>
<dbReference type="Proteomes" id="UP001458880">
    <property type="component" value="Unassembled WGS sequence"/>
</dbReference>
<keyword evidence="2" id="KW-1185">Reference proteome</keyword>
<reference evidence="1 2" key="1">
    <citation type="journal article" date="2024" name="BMC Genomics">
        <title>De novo assembly and annotation of Popillia japonica's genome with initial clues to its potential as an invasive pest.</title>
        <authorList>
            <person name="Cucini C."/>
            <person name="Boschi S."/>
            <person name="Funari R."/>
            <person name="Cardaioli E."/>
            <person name="Iannotti N."/>
            <person name="Marturano G."/>
            <person name="Paoli F."/>
            <person name="Bruttini M."/>
            <person name="Carapelli A."/>
            <person name="Frati F."/>
            <person name="Nardi F."/>
        </authorList>
    </citation>
    <scope>NUCLEOTIDE SEQUENCE [LARGE SCALE GENOMIC DNA]</scope>
    <source>
        <strain evidence="1">DMR45628</strain>
    </source>
</reference>
<organism evidence="1 2">
    <name type="scientific">Popillia japonica</name>
    <name type="common">Japanese beetle</name>
    <dbReference type="NCBI Taxonomy" id="7064"/>
    <lineage>
        <taxon>Eukaryota</taxon>
        <taxon>Metazoa</taxon>
        <taxon>Ecdysozoa</taxon>
        <taxon>Arthropoda</taxon>
        <taxon>Hexapoda</taxon>
        <taxon>Insecta</taxon>
        <taxon>Pterygota</taxon>
        <taxon>Neoptera</taxon>
        <taxon>Endopterygota</taxon>
        <taxon>Coleoptera</taxon>
        <taxon>Polyphaga</taxon>
        <taxon>Scarabaeiformia</taxon>
        <taxon>Scarabaeidae</taxon>
        <taxon>Rutelinae</taxon>
        <taxon>Popillia</taxon>
    </lineage>
</organism>
<comment type="caution">
    <text evidence="1">The sequence shown here is derived from an EMBL/GenBank/DDBJ whole genome shotgun (WGS) entry which is preliminary data.</text>
</comment>